<organism evidence="1 2">
    <name type="scientific">Pseudonocardia alaniniphila</name>
    <dbReference type="NCBI Taxonomy" id="75291"/>
    <lineage>
        <taxon>Bacteria</taxon>
        <taxon>Bacillati</taxon>
        <taxon>Actinomycetota</taxon>
        <taxon>Actinomycetes</taxon>
        <taxon>Pseudonocardiales</taxon>
        <taxon>Pseudonocardiaceae</taxon>
        <taxon>Pseudonocardia</taxon>
    </lineage>
</organism>
<evidence type="ECO:0000313" key="1">
    <source>
        <dbReference type="EMBL" id="MCH6166940.1"/>
    </source>
</evidence>
<accession>A0ABS9TEH2</accession>
<dbReference type="SUPFAM" id="SSF51905">
    <property type="entry name" value="FAD/NAD(P)-binding domain"/>
    <property type="match status" value="1"/>
</dbReference>
<dbReference type="RefSeq" id="WP_241036982.1">
    <property type="nucleotide sequence ID" value="NZ_BAAAJF010000036.1"/>
</dbReference>
<dbReference type="InterPro" id="IPR036188">
    <property type="entry name" value="FAD/NAD-bd_sf"/>
</dbReference>
<reference evidence="1 2" key="1">
    <citation type="submission" date="2022-03" db="EMBL/GenBank/DDBJ databases">
        <title>Pseudonocardia alaer sp. nov., a novel actinomycete isolated from reed forest soil.</title>
        <authorList>
            <person name="Wang L."/>
        </authorList>
    </citation>
    <scope>NUCLEOTIDE SEQUENCE [LARGE SCALE GENOMIC DNA]</scope>
    <source>
        <strain evidence="1 2">Y-16303</strain>
    </source>
</reference>
<gene>
    <name evidence="1" type="ORF">MMF94_14725</name>
</gene>
<protein>
    <submittedName>
        <fullName evidence="1">FAD-binding monooxygenase</fullName>
    </submittedName>
</protein>
<keyword evidence="1" id="KW-0560">Oxidoreductase</keyword>
<sequence>MSSVSSRRHAIVIGASMGGLSAARVLSDGFERVTLVERDDLPGEPAPRRGVPQSRHLHGLLARGGEAYEELFPGIRDELIAAGAIAADTQSDIHWHFDGHLLRPDPSGLVGLAVSRQLLELTVRSRVGALPGVTIIDRCDVTGLTTSPDNRRITGVRIRQREGTAESVLDADLVVDAAGRATRTPLWLGELGYPRAPEEEVRIQLSYVTQVYRREPRHLDGRIGASYNYYPGQPRGSFILAQEDNRIILTLVGIGVGGGEELPTRNAAMAEYAERFGAPEIAEIIRTATPLTEPVLMRYPASIRRHYEQLDRFPEGYLVVADALCSFNPIYGQGMTVAALEALLLSRLLREGSGEVNRRFFLAAATMLDTPWGLVVGNDLRFPDVAGERTEEMSAMDEYLERYREAAAKDAVLGTELLRVANMLDEPARLMAPDLQERVLREAGPVRRASAA</sequence>
<evidence type="ECO:0000313" key="2">
    <source>
        <dbReference type="Proteomes" id="UP001299970"/>
    </source>
</evidence>
<dbReference type="PANTHER" id="PTHR43422:SF3">
    <property type="entry name" value="THIAMINE THIAZOLE SYNTHASE"/>
    <property type="match status" value="1"/>
</dbReference>
<dbReference type="Pfam" id="PF12831">
    <property type="entry name" value="FAD_oxidored"/>
    <property type="match status" value="1"/>
</dbReference>
<name>A0ABS9TEH2_9PSEU</name>
<dbReference type="Proteomes" id="UP001299970">
    <property type="component" value="Unassembled WGS sequence"/>
</dbReference>
<dbReference type="PANTHER" id="PTHR43422">
    <property type="entry name" value="THIAMINE THIAZOLE SYNTHASE"/>
    <property type="match status" value="1"/>
</dbReference>
<dbReference type="EMBL" id="JAKXMK010000011">
    <property type="protein sequence ID" value="MCH6166940.1"/>
    <property type="molecule type" value="Genomic_DNA"/>
</dbReference>
<proteinExistence type="predicted"/>
<keyword evidence="1" id="KW-0503">Monooxygenase</keyword>
<dbReference type="Gene3D" id="3.50.50.60">
    <property type="entry name" value="FAD/NAD(P)-binding domain"/>
    <property type="match status" value="1"/>
</dbReference>
<dbReference type="GO" id="GO:0004497">
    <property type="term" value="F:monooxygenase activity"/>
    <property type="evidence" value="ECO:0007669"/>
    <property type="project" value="UniProtKB-KW"/>
</dbReference>
<comment type="caution">
    <text evidence="1">The sequence shown here is derived from an EMBL/GenBank/DDBJ whole genome shotgun (WGS) entry which is preliminary data.</text>
</comment>
<keyword evidence="2" id="KW-1185">Reference proteome</keyword>